<evidence type="ECO:0000313" key="3">
    <source>
        <dbReference type="Proteomes" id="UP000186868"/>
    </source>
</evidence>
<evidence type="ECO:0008006" key="4">
    <source>
        <dbReference type="Google" id="ProtNLM"/>
    </source>
</evidence>
<dbReference type="PANTHER" id="PTHR46401:SF2">
    <property type="entry name" value="GLYCOSYLTRANSFERASE WBBK-RELATED"/>
    <property type="match status" value="1"/>
</dbReference>
<dbReference type="RefSeq" id="WP_073600916.1">
    <property type="nucleotide sequence ID" value="NZ_MRCB01000028.1"/>
</dbReference>
<dbReference type="CDD" id="cd03801">
    <property type="entry name" value="GT4_PimA-like"/>
    <property type="match status" value="1"/>
</dbReference>
<proteinExistence type="predicted"/>
<dbReference type="GO" id="GO:0009103">
    <property type="term" value="P:lipopolysaccharide biosynthetic process"/>
    <property type="evidence" value="ECO:0007669"/>
    <property type="project" value="TreeGrafter"/>
</dbReference>
<dbReference type="SUPFAM" id="SSF53756">
    <property type="entry name" value="UDP-Glycosyltransferase/glycogen phosphorylase"/>
    <property type="match status" value="1"/>
</dbReference>
<evidence type="ECO:0000256" key="1">
    <source>
        <dbReference type="ARBA" id="ARBA00022679"/>
    </source>
</evidence>
<dbReference type="STRING" id="1921803.NIES593_18090"/>
<sequence length="356" mass="41096">MHQCGVHLIRTHYPHWGKYTGINRFVEYIDPEKFKIDDRVVPMGESNFPISSPRIKKRLRRWIKKNGVREYELNDLMAETVALGQWLRGRADIVHYLDGEHSLQYLPSLTRQLKFLRKKASIVATFHQPPQDLEFLLNVDIVRRLDRVIVISPDQTAYFEQYLPKHKISLVLHGVDVDYFHPATESQKTDKFRCLSVGSWLRDYDRVLAVADRLQTHADIEFHIVSPKVSALPEQKNIYIYKDIDDTHLLRLYQQSDVLFLPLLGATANNAILEGMACGLPIISTDLTSIRAYLPGKEAILISDNNVELCVKTILDLYNSPNICQEMARAARLRAIELSWQNVARQMELIYASLIC</sequence>
<gene>
    <name evidence="2" type="ORF">NIES593_18090</name>
</gene>
<dbReference type="AlphaFoldDB" id="A0A1U7HAJ0"/>
<keyword evidence="3" id="KW-1185">Reference proteome</keyword>
<evidence type="ECO:0000313" key="2">
    <source>
        <dbReference type="EMBL" id="OKH20593.1"/>
    </source>
</evidence>
<dbReference type="PANTHER" id="PTHR46401">
    <property type="entry name" value="GLYCOSYLTRANSFERASE WBBK-RELATED"/>
    <property type="match status" value="1"/>
</dbReference>
<dbReference type="GO" id="GO:0016757">
    <property type="term" value="F:glycosyltransferase activity"/>
    <property type="evidence" value="ECO:0007669"/>
    <property type="project" value="TreeGrafter"/>
</dbReference>
<comment type="caution">
    <text evidence="2">The sequence shown here is derived from an EMBL/GenBank/DDBJ whole genome shotgun (WGS) entry which is preliminary data.</text>
</comment>
<dbReference type="Pfam" id="PF13692">
    <property type="entry name" value="Glyco_trans_1_4"/>
    <property type="match status" value="1"/>
</dbReference>
<name>A0A1U7HAJ0_9CYAN</name>
<dbReference type="OrthoDB" id="9787617at2"/>
<reference evidence="2 3" key="1">
    <citation type="submission" date="2016-11" db="EMBL/GenBank/DDBJ databases">
        <title>Draft Genome Sequences of Nine Cyanobacterial Strains from Diverse Habitats.</title>
        <authorList>
            <person name="Zhu T."/>
            <person name="Hou S."/>
            <person name="Lu X."/>
            <person name="Hess W.R."/>
        </authorList>
    </citation>
    <scope>NUCLEOTIDE SEQUENCE [LARGE SCALE GENOMIC DNA]</scope>
    <source>
        <strain evidence="2 3">NIES-593</strain>
    </source>
</reference>
<organism evidence="2 3">
    <name type="scientific">Hydrococcus rivularis NIES-593</name>
    <dbReference type="NCBI Taxonomy" id="1921803"/>
    <lineage>
        <taxon>Bacteria</taxon>
        <taxon>Bacillati</taxon>
        <taxon>Cyanobacteriota</taxon>
        <taxon>Cyanophyceae</taxon>
        <taxon>Pleurocapsales</taxon>
        <taxon>Hydrococcaceae</taxon>
        <taxon>Hydrococcus</taxon>
    </lineage>
</organism>
<keyword evidence="1" id="KW-0808">Transferase</keyword>
<dbReference type="EMBL" id="MRCB01000028">
    <property type="protein sequence ID" value="OKH20593.1"/>
    <property type="molecule type" value="Genomic_DNA"/>
</dbReference>
<protein>
    <recommendedName>
        <fullName evidence="4">Glycosyltransferase</fullName>
    </recommendedName>
</protein>
<dbReference type="Gene3D" id="3.40.50.2000">
    <property type="entry name" value="Glycogen Phosphorylase B"/>
    <property type="match status" value="2"/>
</dbReference>
<accession>A0A1U7HAJ0</accession>
<dbReference type="Proteomes" id="UP000186868">
    <property type="component" value="Unassembled WGS sequence"/>
</dbReference>